<feature type="transmembrane region" description="Helical" evidence="6">
    <location>
        <begin position="346"/>
        <end position="367"/>
    </location>
</feature>
<dbReference type="Proteomes" id="UP000800092">
    <property type="component" value="Unassembled WGS sequence"/>
</dbReference>
<evidence type="ECO:0000256" key="1">
    <source>
        <dbReference type="ARBA" id="ARBA00004141"/>
    </source>
</evidence>
<evidence type="ECO:0000256" key="2">
    <source>
        <dbReference type="ARBA" id="ARBA00022692"/>
    </source>
</evidence>
<comment type="subcellular location">
    <subcellularLocation>
        <location evidence="1">Membrane</location>
        <topology evidence="1">Multi-pass membrane protein</topology>
    </subcellularLocation>
</comment>
<evidence type="ECO:0000256" key="4">
    <source>
        <dbReference type="ARBA" id="ARBA00023136"/>
    </source>
</evidence>
<dbReference type="SUPFAM" id="SSF103473">
    <property type="entry name" value="MFS general substrate transporter"/>
    <property type="match status" value="1"/>
</dbReference>
<feature type="transmembrane region" description="Helical" evidence="6">
    <location>
        <begin position="447"/>
        <end position="473"/>
    </location>
</feature>
<evidence type="ECO:0000256" key="6">
    <source>
        <dbReference type="SAM" id="Phobius"/>
    </source>
</evidence>
<gene>
    <name evidence="8" type="ORF">EV356DRAFT_500324</name>
</gene>
<protein>
    <submittedName>
        <fullName evidence="8">MFS general substrate transporter</fullName>
    </submittedName>
</protein>
<dbReference type="InterPro" id="IPR020846">
    <property type="entry name" value="MFS_dom"/>
</dbReference>
<keyword evidence="2 6" id="KW-0812">Transmembrane</keyword>
<organism evidence="8 9">
    <name type="scientific">Viridothelium virens</name>
    <name type="common">Speckled blister lichen</name>
    <name type="synonym">Trypethelium virens</name>
    <dbReference type="NCBI Taxonomy" id="1048519"/>
    <lineage>
        <taxon>Eukaryota</taxon>
        <taxon>Fungi</taxon>
        <taxon>Dikarya</taxon>
        <taxon>Ascomycota</taxon>
        <taxon>Pezizomycotina</taxon>
        <taxon>Dothideomycetes</taxon>
        <taxon>Dothideomycetes incertae sedis</taxon>
        <taxon>Trypetheliales</taxon>
        <taxon>Trypetheliaceae</taxon>
        <taxon>Viridothelium</taxon>
    </lineage>
</organism>
<keyword evidence="9" id="KW-1185">Reference proteome</keyword>
<dbReference type="PANTHER" id="PTHR23502:SF143">
    <property type="entry name" value="MULTIDRUG TRANSPORTER, PUTATIVE (AFU_ORTHOLOGUE AFUA_7G04900)-RELATED"/>
    <property type="match status" value="1"/>
</dbReference>
<feature type="transmembrane region" description="Helical" evidence="6">
    <location>
        <begin position="118"/>
        <end position="134"/>
    </location>
</feature>
<evidence type="ECO:0000259" key="7">
    <source>
        <dbReference type="PROSITE" id="PS50850"/>
    </source>
</evidence>
<feature type="compositionally biased region" description="Basic and acidic residues" evidence="5">
    <location>
        <begin position="26"/>
        <end position="39"/>
    </location>
</feature>
<dbReference type="InterPro" id="IPR036259">
    <property type="entry name" value="MFS_trans_sf"/>
</dbReference>
<dbReference type="Pfam" id="PF07690">
    <property type="entry name" value="MFS_1"/>
    <property type="match status" value="1"/>
</dbReference>
<dbReference type="AlphaFoldDB" id="A0A6A6HD74"/>
<feature type="transmembrane region" description="Helical" evidence="6">
    <location>
        <begin position="413"/>
        <end position="435"/>
    </location>
</feature>
<feature type="transmembrane region" description="Helical" evidence="6">
    <location>
        <begin position="77"/>
        <end position="98"/>
    </location>
</feature>
<keyword evidence="4 6" id="KW-0472">Membrane</keyword>
<evidence type="ECO:0000256" key="5">
    <source>
        <dbReference type="SAM" id="MobiDB-lite"/>
    </source>
</evidence>
<sequence length="517" mass="56773">MDQKEHNSSNSERTLDAEDSAPITTEKQDEQKSERDLEAAKSPQPDPKTEQNDPDLVTWDGPQDVENPKNWSNKEKWVLTVLVSIFTFVSPVASSMVAPALGTLGRELHMKSQIEVEMALSIFVLGYAVGPVFFGPVSEIFGRSRVLQASNVFFLAWNLGCGFAQNSAEMFVFRFLSGIGGSAPLAIGGGTIGDVWPPERRGKAVGIYSLAPLLGPVLGPIAEMWCAEKTTWCWIFWSSSIFAGVIQVIGLIWLRETHAPTLLRRKRARLVKKTGNEKLHTAEPPKSLLSSMGGALMRPSRMLATQPIVQVIALYMAYLFGLTYLITVTFPVVWSEVYGESLGIGGLNFISLGLGTVLGVQINTLFVDRIYRRLKAKNNGVGLPEYRVPSMIIGSVLEPIGLFWYGWSVEGHVHWIMPNLGIAIFGMGVIMCLQGMQGYIIDSYTRFAASALAAVVILRSLCGFGFPLFAPYLYQRVGYGWESSILAFIGIAIGISSPFVFWFYGAKLRALSKYAAG</sequence>
<feature type="transmembrane region" description="Helical" evidence="6">
    <location>
        <begin position="388"/>
        <end position="407"/>
    </location>
</feature>
<dbReference type="CDD" id="cd17323">
    <property type="entry name" value="MFS_Tpo1_MDR_like"/>
    <property type="match status" value="1"/>
</dbReference>
<dbReference type="PROSITE" id="PS50850">
    <property type="entry name" value="MFS"/>
    <property type="match status" value="1"/>
</dbReference>
<dbReference type="FunFam" id="1.20.1250.20:FF:000011">
    <property type="entry name" value="MFS multidrug transporter, putative"/>
    <property type="match status" value="1"/>
</dbReference>
<feature type="region of interest" description="Disordered" evidence="5">
    <location>
        <begin position="1"/>
        <end position="70"/>
    </location>
</feature>
<name>A0A6A6HD74_VIRVR</name>
<dbReference type="OrthoDB" id="6770063at2759"/>
<feature type="domain" description="Major facilitator superfamily (MFS) profile" evidence="7">
    <location>
        <begin position="79"/>
        <end position="509"/>
    </location>
</feature>
<dbReference type="GO" id="GO:0016020">
    <property type="term" value="C:membrane"/>
    <property type="evidence" value="ECO:0007669"/>
    <property type="project" value="UniProtKB-SubCell"/>
</dbReference>
<evidence type="ECO:0000313" key="9">
    <source>
        <dbReference type="Proteomes" id="UP000800092"/>
    </source>
</evidence>
<feature type="transmembrane region" description="Helical" evidence="6">
    <location>
        <begin position="485"/>
        <end position="504"/>
    </location>
</feature>
<feature type="transmembrane region" description="Helical" evidence="6">
    <location>
        <begin position="308"/>
        <end position="334"/>
    </location>
</feature>
<dbReference type="EMBL" id="ML991791">
    <property type="protein sequence ID" value="KAF2235450.1"/>
    <property type="molecule type" value="Genomic_DNA"/>
</dbReference>
<evidence type="ECO:0000313" key="8">
    <source>
        <dbReference type="EMBL" id="KAF2235450.1"/>
    </source>
</evidence>
<feature type="transmembrane region" description="Helical" evidence="6">
    <location>
        <begin position="171"/>
        <end position="192"/>
    </location>
</feature>
<dbReference type="GO" id="GO:0022857">
    <property type="term" value="F:transmembrane transporter activity"/>
    <property type="evidence" value="ECO:0007669"/>
    <property type="project" value="InterPro"/>
</dbReference>
<dbReference type="Gene3D" id="1.20.1250.20">
    <property type="entry name" value="MFS general substrate transporter like domains"/>
    <property type="match status" value="1"/>
</dbReference>
<dbReference type="InterPro" id="IPR011701">
    <property type="entry name" value="MFS"/>
</dbReference>
<proteinExistence type="predicted"/>
<keyword evidence="3 6" id="KW-1133">Transmembrane helix</keyword>
<evidence type="ECO:0000256" key="3">
    <source>
        <dbReference type="ARBA" id="ARBA00022989"/>
    </source>
</evidence>
<dbReference type="PANTHER" id="PTHR23502">
    <property type="entry name" value="MAJOR FACILITATOR SUPERFAMILY"/>
    <property type="match status" value="1"/>
</dbReference>
<accession>A0A6A6HD74</accession>
<feature type="transmembrane region" description="Helical" evidence="6">
    <location>
        <begin position="234"/>
        <end position="254"/>
    </location>
</feature>
<reference evidence="8" key="1">
    <citation type="journal article" date="2020" name="Stud. Mycol.">
        <title>101 Dothideomycetes genomes: a test case for predicting lifestyles and emergence of pathogens.</title>
        <authorList>
            <person name="Haridas S."/>
            <person name="Albert R."/>
            <person name="Binder M."/>
            <person name="Bloem J."/>
            <person name="Labutti K."/>
            <person name="Salamov A."/>
            <person name="Andreopoulos B."/>
            <person name="Baker S."/>
            <person name="Barry K."/>
            <person name="Bills G."/>
            <person name="Bluhm B."/>
            <person name="Cannon C."/>
            <person name="Castanera R."/>
            <person name="Culley D."/>
            <person name="Daum C."/>
            <person name="Ezra D."/>
            <person name="Gonzalez J."/>
            <person name="Henrissat B."/>
            <person name="Kuo A."/>
            <person name="Liang C."/>
            <person name="Lipzen A."/>
            <person name="Lutzoni F."/>
            <person name="Magnuson J."/>
            <person name="Mondo S."/>
            <person name="Nolan M."/>
            <person name="Ohm R."/>
            <person name="Pangilinan J."/>
            <person name="Park H.-J."/>
            <person name="Ramirez L."/>
            <person name="Alfaro M."/>
            <person name="Sun H."/>
            <person name="Tritt A."/>
            <person name="Yoshinaga Y."/>
            <person name="Zwiers L.-H."/>
            <person name="Turgeon B."/>
            <person name="Goodwin S."/>
            <person name="Spatafora J."/>
            <person name="Crous P."/>
            <person name="Grigoriev I."/>
        </authorList>
    </citation>
    <scope>NUCLEOTIDE SEQUENCE</scope>
    <source>
        <strain evidence="8">Tuck. ex Michener</strain>
    </source>
</reference>